<dbReference type="Gene3D" id="2.60.40.420">
    <property type="entry name" value="Cupredoxins - blue copper proteins"/>
    <property type="match status" value="1"/>
</dbReference>
<dbReference type="EMBL" id="BA000048">
    <property type="protein sequence ID" value="BAJ50062.1"/>
    <property type="molecule type" value="Genomic_DNA"/>
</dbReference>
<dbReference type="EMBL" id="AP011830">
    <property type="protein sequence ID" value="BAJ47201.1"/>
    <property type="molecule type" value="Genomic_DNA"/>
</dbReference>
<organism evidence="1 3">
    <name type="scientific">Caldiarchaeum subterraneum</name>
    <dbReference type="NCBI Taxonomy" id="311458"/>
    <lineage>
        <taxon>Archaea</taxon>
        <taxon>Nitrososphaerota</taxon>
        <taxon>Candidatus Caldarchaeales</taxon>
        <taxon>Candidatus Caldarchaeaceae</taxon>
        <taxon>Candidatus Caldarchaeum</taxon>
    </lineage>
</organism>
<reference evidence="1 3" key="2">
    <citation type="journal article" date="2011" name="Nucleic Acids Res.">
        <title>Insights into the evolution of Archaea and eukaryotic protein modifier systems revealed by the genome of a novel archaeal group.</title>
        <authorList>
            <person name="Nunoura T."/>
            <person name="Takaki Y."/>
            <person name="Kakuta J."/>
            <person name="Nishi S."/>
            <person name="Sugahara J."/>
            <person name="Kazama H."/>
            <person name="Chee G."/>
            <person name="Hattori M."/>
            <person name="Kanai A."/>
            <person name="Atomi H."/>
            <person name="Takai K."/>
            <person name="Takami H."/>
        </authorList>
    </citation>
    <scope>NUCLEOTIDE SEQUENCE [LARGE SCALE GENOMIC DNA]</scope>
</reference>
<dbReference type="AlphaFoldDB" id="E6N4I2"/>
<evidence type="ECO:0000313" key="2">
    <source>
        <dbReference type="EMBL" id="BAJ50062.1"/>
    </source>
</evidence>
<sequence length="202" mass="23004">MDGRRILLLALAGAVLFGSASLTLDQSPFKLRPLKTFYVVAYYWGYVFYDENFNEIPYMVVNRGDEVVINLIPAYVIIRDPVLSSREGRYVEYENRTHRKGIGELPPGDPRISQEIVKAHLEGYSDHGLFIEGYNMGTYTCSKCFGGEHKVRDFQQVLQDAAEAIGSLRFVADKPGSYTIYCQIYCGYGHPFQRMENAFIVK</sequence>
<dbReference type="SUPFAM" id="SSF49503">
    <property type="entry name" value="Cupredoxins"/>
    <property type="match status" value="2"/>
</dbReference>
<dbReference type="KEGG" id="csu:CSUB_C0201"/>
<evidence type="ECO:0000313" key="1">
    <source>
        <dbReference type="EMBL" id="BAJ47201.1"/>
    </source>
</evidence>
<dbReference type="STRING" id="311458.CSUB_C0201"/>
<evidence type="ECO:0008006" key="4">
    <source>
        <dbReference type="Google" id="ProtNLM"/>
    </source>
</evidence>
<dbReference type="BioCyc" id="CCAL311458:G131R-204-MONOMER"/>
<dbReference type="Proteomes" id="UP000008120">
    <property type="component" value="Chromosome"/>
</dbReference>
<accession>E6N4I2</accession>
<evidence type="ECO:0000313" key="3">
    <source>
        <dbReference type="Proteomes" id="UP000008120"/>
    </source>
</evidence>
<proteinExistence type="predicted"/>
<name>E6N4I2_CALS0</name>
<reference evidence="1 3" key="1">
    <citation type="journal article" date="2005" name="Environ. Microbiol.">
        <title>Genetic and functional properties of uncultivated thermophilic crenarchaeotes from a subsurface gold mine as revealed by analysis of genome fragments.</title>
        <authorList>
            <person name="Nunoura T."/>
            <person name="Hirayama H."/>
            <person name="Takami H."/>
            <person name="Oida H."/>
            <person name="Nishi S."/>
            <person name="Shimamura S."/>
            <person name="Suzuki Y."/>
            <person name="Inagaki F."/>
            <person name="Takai K."/>
            <person name="Nealson K.H."/>
            <person name="Horikoshi K."/>
        </authorList>
    </citation>
    <scope>NUCLEOTIDE SEQUENCE [LARGE SCALE GENOMIC DNA]</scope>
</reference>
<dbReference type="InterPro" id="IPR008972">
    <property type="entry name" value="Cupredoxin"/>
</dbReference>
<protein>
    <recommendedName>
        <fullName evidence="4">Cytochrome oxidase subunit II copper A binding domain-containing protein</fullName>
    </recommendedName>
</protein>
<gene>
    <name evidence="2" type="ORF">CSUB_C0201</name>
    <name evidence="1" type="ORF">HGMM_F15C07C18</name>
</gene>